<evidence type="ECO:0000256" key="1">
    <source>
        <dbReference type="SAM" id="MobiDB-lite"/>
    </source>
</evidence>
<comment type="caution">
    <text evidence="2">The sequence shown here is derived from an EMBL/GenBank/DDBJ whole genome shotgun (WGS) entry which is preliminary data.</text>
</comment>
<evidence type="ECO:0000313" key="3">
    <source>
        <dbReference type="Proteomes" id="UP000183760"/>
    </source>
</evidence>
<sequence length="148" mass="15708">MSHAQLVGMSRLSSRPLPRLLLTAAFLAGAGCVGPTGRPPQPPSSASVQAELGERDVIQAGEEYARNNSLVLSEAGEAVEIRPNYWRIRFGLKDQPGRGIELEFDEVARRVTRTQEIEILPGSTVSPDNVPGRGGDVPSGGQGRGPVP</sequence>
<feature type="compositionally biased region" description="Gly residues" evidence="1">
    <location>
        <begin position="132"/>
        <end position="148"/>
    </location>
</feature>
<reference evidence="2 3" key="1">
    <citation type="submission" date="2016-10" db="EMBL/GenBank/DDBJ databases">
        <authorList>
            <person name="Varghese N."/>
            <person name="Submissions S."/>
        </authorList>
    </citation>
    <scope>NUCLEOTIDE SEQUENCE [LARGE SCALE GENOMIC DNA]</scope>
    <source>
        <strain evidence="2 3">DSM 16525</strain>
    </source>
</reference>
<dbReference type="EMBL" id="FOIB01000004">
    <property type="protein sequence ID" value="SET97300.1"/>
    <property type="molecule type" value="Genomic_DNA"/>
</dbReference>
<keyword evidence="3" id="KW-1185">Reference proteome</keyword>
<organism evidence="2 3">
    <name type="scientific">Myxococcus fulvus</name>
    <dbReference type="NCBI Taxonomy" id="33"/>
    <lineage>
        <taxon>Bacteria</taxon>
        <taxon>Pseudomonadati</taxon>
        <taxon>Myxococcota</taxon>
        <taxon>Myxococcia</taxon>
        <taxon>Myxococcales</taxon>
        <taxon>Cystobacterineae</taxon>
        <taxon>Myxococcaceae</taxon>
        <taxon>Myxococcus</taxon>
    </lineage>
</organism>
<gene>
    <name evidence="2" type="ORF">SAMN05443572_104142</name>
</gene>
<name>A0ABY1CE55_MYXFU</name>
<feature type="region of interest" description="Disordered" evidence="1">
    <location>
        <begin position="118"/>
        <end position="148"/>
    </location>
</feature>
<dbReference type="Proteomes" id="UP000183760">
    <property type="component" value="Unassembled WGS sequence"/>
</dbReference>
<accession>A0ABY1CE55</accession>
<proteinExistence type="predicted"/>
<evidence type="ECO:0000313" key="2">
    <source>
        <dbReference type="EMBL" id="SET97300.1"/>
    </source>
</evidence>
<protein>
    <recommendedName>
        <fullName evidence="4">Lipoprotein</fullName>
    </recommendedName>
</protein>
<evidence type="ECO:0008006" key="4">
    <source>
        <dbReference type="Google" id="ProtNLM"/>
    </source>
</evidence>